<dbReference type="Gene3D" id="2.60.120.10">
    <property type="entry name" value="Jelly Rolls"/>
    <property type="match status" value="1"/>
</dbReference>
<dbReference type="AlphaFoldDB" id="A0A2K3JRC5"/>
<sequence length="61" mass="6764">GRAILTVLNSNDRNSFNLERGDTIKLPAGTIAYLANQDDKQDLRVLDLVIPLNKPGQFQVI</sequence>
<dbReference type="SUPFAM" id="SSF51182">
    <property type="entry name" value="RmlC-like cupins"/>
    <property type="match status" value="1"/>
</dbReference>
<proteinExistence type="predicted"/>
<organism evidence="1 2">
    <name type="scientific">Trifolium pratense</name>
    <name type="common">Red clover</name>
    <dbReference type="NCBI Taxonomy" id="57577"/>
    <lineage>
        <taxon>Eukaryota</taxon>
        <taxon>Viridiplantae</taxon>
        <taxon>Streptophyta</taxon>
        <taxon>Embryophyta</taxon>
        <taxon>Tracheophyta</taxon>
        <taxon>Spermatophyta</taxon>
        <taxon>Magnoliopsida</taxon>
        <taxon>eudicotyledons</taxon>
        <taxon>Gunneridae</taxon>
        <taxon>Pentapetalae</taxon>
        <taxon>rosids</taxon>
        <taxon>fabids</taxon>
        <taxon>Fabales</taxon>
        <taxon>Fabaceae</taxon>
        <taxon>Papilionoideae</taxon>
        <taxon>50 kb inversion clade</taxon>
        <taxon>NPAAA clade</taxon>
        <taxon>Hologalegina</taxon>
        <taxon>IRL clade</taxon>
        <taxon>Trifolieae</taxon>
        <taxon>Trifolium</taxon>
    </lineage>
</organism>
<evidence type="ECO:0000313" key="1">
    <source>
        <dbReference type="EMBL" id="PNX56576.1"/>
    </source>
</evidence>
<evidence type="ECO:0000313" key="2">
    <source>
        <dbReference type="Proteomes" id="UP000236291"/>
    </source>
</evidence>
<dbReference type="STRING" id="57577.A0A2K3JRC5"/>
<protein>
    <submittedName>
        <fullName evidence="1">Convicilin</fullName>
    </submittedName>
</protein>
<dbReference type="Proteomes" id="UP000236291">
    <property type="component" value="Unassembled WGS sequence"/>
</dbReference>
<accession>A0A2K3JRC5</accession>
<reference evidence="1 2" key="1">
    <citation type="journal article" date="2014" name="Am. J. Bot.">
        <title>Genome assembly and annotation for red clover (Trifolium pratense; Fabaceae).</title>
        <authorList>
            <person name="Istvanek J."/>
            <person name="Jaros M."/>
            <person name="Krenek A."/>
            <person name="Repkova J."/>
        </authorList>
    </citation>
    <scope>NUCLEOTIDE SEQUENCE [LARGE SCALE GENOMIC DNA]</scope>
    <source>
        <strain evidence="2">cv. Tatra</strain>
        <tissue evidence="1">Young leaves</tissue>
    </source>
</reference>
<comment type="caution">
    <text evidence="1">The sequence shown here is derived from an EMBL/GenBank/DDBJ whole genome shotgun (WGS) entry which is preliminary data.</text>
</comment>
<dbReference type="EMBL" id="ASHM01074827">
    <property type="protein sequence ID" value="PNX56576.1"/>
    <property type="molecule type" value="Genomic_DNA"/>
</dbReference>
<gene>
    <name evidence="1" type="primary">convicilin</name>
    <name evidence="1" type="ORF">L195_g049951</name>
</gene>
<dbReference type="InterPro" id="IPR014710">
    <property type="entry name" value="RmlC-like_jellyroll"/>
</dbReference>
<name>A0A2K3JRC5_TRIPR</name>
<dbReference type="InterPro" id="IPR011051">
    <property type="entry name" value="RmlC_Cupin_sf"/>
</dbReference>
<feature type="non-terminal residue" evidence="1">
    <location>
        <position position="1"/>
    </location>
</feature>
<reference evidence="1 2" key="2">
    <citation type="journal article" date="2017" name="Front. Plant Sci.">
        <title>Gene Classification and Mining of Molecular Markers Useful in Red Clover (Trifolium pratense) Breeding.</title>
        <authorList>
            <person name="Istvanek J."/>
            <person name="Dluhosova J."/>
            <person name="Dluhos P."/>
            <person name="Patkova L."/>
            <person name="Nedelnik J."/>
            <person name="Repkova J."/>
        </authorList>
    </citation>
    <scope>NUCLEOTIDE SEQUENCE [LARGE SCALE GENOMIC DNA]</scope>
    <source>
        <strain evidence="2">cv. Tatra</strain>
        <tissue evidence="1">Young leaves</tissue>
    </source>
</reference>